<dbReference type="AlphaFoldDB" id="A0A7Z2GDQ9"/>
<dbReference type="RefSeq" id="WP_158762661.1">
    <property type="nucleotide sequence ID" value="NZ_CP046912.1"/>
</dbReference>
<evidence type="ECO:0000313" key="2">
    <source>
        <dbReference type="Proteomes" id="UP000434209"/>
    </source>
</evidence>
<name>A0A7Z2GDQ9_9BURK</name>
<dbReference type="Proteomes" id="UP000434209">
    <property type="component" value="Chromosome 4"/>
</dbReference>
<dbReference type="InterPro" id="IPR021259">
    <property type="entry name" value="DUF2817"/>
</dbReference>
<protein>
    <submittedName>
        <fullName evidence="1">DUF2817 domain-containing protein</fullName>
    </submittedName>
</protein>
<dbReference type="CDD" id="cd06233">
    <property type="entry name" value="M14-like"/>
    <property type="match status" value="1"/>
</dbReference>
<sequence length="368" mass="40605">MDPSSFSRSYVEARKRFLAACAAAGLAVQHHIHPMVGRYGEELAIDVARMGAPDAANLLVISSGCHGIEGFCGSGVQLDRLRDADWLQRCKRGDLAVLYLHALNPFGFSWERRVTHENVDLNRNFRDFGAAPEENSGYREIAPLLVPRRCPPTLASTLGLIGYALRHGRRKLQTAISAGQQVDPQGLFYVGDAPTWSHLRIREILREHAQQCRRIAWIDVHTGLGPAGVGERIYKGQQDTASIARARQWWGDVTSSEEGNSSSTVVGGTLDLAVMSECPQAEYNGLTLEYGTLPGRQVLEALRAEQWLYQHPGADIERSQAIKKRLRAAFYVETDDWKRSVLAQAREVLDQSLAGLGTPLPQARAQAA</sequence>
<proteinExistence type="predicted"/>
<gene>
    <name evidence="1" type="ORF">FAZ97_31280</name>
</gene>
<dbReference type="KEGG" id="pacp:FAZ97_31280"/>
<dbReference type="EMBL" id="CP046912">
    <property type="protein sequence ID" value="QGZ59479.1"/>
    <property type="molecule type" value="Genomic_DNA"/>
</dbReference>
<dbReference type="OrthoDB" id="4014363at2"/>
<accession>A0A7Z2GDQ9</accession>
<organism evidence="1 2">
    <name type="scientific">Paraburkholderia acidiphila</name>
    <dbReference type="NCBI Taxonomy" id="2571747"/>
    <lineage>
        <taxon>Bacteria</taxon>
        <taxon>Pseudomonadati</taxon>
        <taxon>Pseudomonadota</taxon>
        <taxon>Betaproteobacteria</taxon>
        <taxon>Burkholderiales</taxon>
        <taxon>Burkholderiaceae</taxon>
        <taxon>Paraburkholderia</taxon>
    </lineage>
</organism>
<dbReference type="SUPFAM" id="SSF53187">
    <property type="entry name" value="Zn-dependent exopeptidases"/>
    <property type="match status" value="1"/>
</dbReference>
<keyword evidence="2" id="KW-1185">Reference proteome</keyword>
<dbReference type="Pfam" id="PF10994">
    <property type="entry name" value="DUF2817"/>
    <property type="match status" value="1"/>
</dbReference>
<dbReference type="Gene3D" id="3.40.630.10">
    <property type="entry name" value="Zn peptidases"/>
    <property type="match status" value="1"/>
</dbReference>
<reference evidence="1 2" key="1">
    <citation type="submission" date="2019-12" db="EMBL/GenBank/DDBJ databases">
        <title>Paraburkholderia acidiphila 7Q-K02 sp. nov and Paraburkholderia acidisoli DHF22 sp. nov., two strains isolated from forest soil.</title>
        <authorList>
            <person name="Gao Z."/>
            <person name="Qiu L."/>
        </authorList>
    </citation>
    <scope>NUCLEOTIDE SEQUENCE [LARGE SCALE GENOMIC DNA]</scope>
    <source>
        <strain evidence="1 2">7Q-K02</strain>
    </source>
</reference>
<evidence type="ECO:0000313" key="1">
    <source>
        <dbReference type="EMBL" id="QGZ59479.1"/>
    </source>
</evidence>